<feature type="compositionally biased region" description="Basic residues" evidence="1">
    <location>
        <begin position="29"/>
        <end position="39"/>
    </location>
</feature>
<evidence type="ECO:0000313" key="4">
    <source>
        <dbReference type="RefSeq" id="XP_015585580.2"/>
    </source>
</evidence>
<sequence>MLEILALCSCACVACLWCASTLESDKKSKSHRKRHKRFNRSSSCPANRNSSYKKNPKSCQNVSCSLNTPFVCCKCNKRSRKQLRRDQNCDTARSASNFCKSYPIVCCCSDPGAQNTVFKKSTKSSTTSYAPPPTTSLPTMCKNTGIDSALLSNQCSKQSRSRMHEVSNNEQTMNFSLNSPEDISYNISQDPIQPFFKSLAPTNGVVPEFVQRPVYSRLRSPRTNYYNSIKSWSPRYAKPSSNFSTAFTGAPSYKLICKTCQLDKHKCICANFWCNPIIRAGYPQFFGSNFSFSSDSPEFPTKGALPDRAPILLYPWSTVRLPPTSDLRGTNLKNKKSRKILSSACKRQKSGK</sequence>
<feature type="signal peptide" evidence="2">
    <location>
        <begin position="1"/>
        <end position="18"/>
    </location>
</feature>
<gene>
    <name evidence="4" type="primary">LOC107263171</name>
</gene>
<feature type="compositionally biased region" description="Polar residues" evidence="1">
    <location>
        <begin position="44"/>
        <end position="60"/>
    </location>
</feature>
<dbReference type="RefSeq" id="XP_015585580.2">
    <property type="nucleotide sequence ID" value="XM_015730094.2"/>
</dbReference>
<evidence type="ECO:0000256" key="2">
    <source>
        <dbReference type="SAM" id="SignalP"/>
    </source>
</evidence>
<organism evidence="3 4">
    <name type="scientific">Cephus cinctus</name>
    <name type="common">Wheat stem sawfly</name>
    <dbReference type="NCBI Taxonomy" id="211228"/>
    <lineage>
        <taxon>Eukaryota</taxon>
        <taxon>Metazoa</taxon>
        <taxon>Ecdysozoa</taxon>
        <taxon>Arthropoda</taxon>
        <taxon>Hexapoda</taxon>
        <taxon>Insecta</taxon>
        <taxon>Pterygota</taxon>
        <taxon>Neoptera</taxon>
        <taxon>Endopterygota</taxon>
        <taxon>Hymenoptera</taxon>
        <taxon>Cephoidea</taxon>
        <taxon>Cephidae</taxon>
        <taxon>Cephus</taxon>
    </lineage>
</organism>
<proteinExistence type="predicted"/>
<reference evidence="4" key="1">
    <citation type="submission" date="2025-08" db="UniProtKB">
        <authorList>
            <consortium name="RefSeq"/>
        </authorList>
    </citation>
    <scope>IDENTIFICATION</scope>
</reference>
<keyword evidence="3" id="KW-1185">Reference proteome</keyword>
<accession>A0AAJ7FCX1</accession>
<dbReference type="KEGG" id="ccin:107263171"/>
<name>A0AAJ7FCX1_CEPCN</name>
<protein>
    <submittedName>
        <fullName evidence="4">Uncharacterized protein LOC107263171 isoform X1</fullName>
    </submittedName>
</protein>
<feature type="region of interest" description="Disordered" evidence="1">
    <location>
        <begin position="29"/>
        <end position="60"/>
    </location>
</feature>
<feature type="chain" id="PRO_5042505736" evidence="2">
    <location>
        <begin position="19"/>
        <end position="352"/>
    </location>
</feature>
<dbReference type="Proteomes" id="UP000694920">
    <property type="component" value="Unplaced"/>
</dbReference>
<evidence type="ECO:0000256" key="1">
    <source>
        <dbReference type="SAM" id="MobiDB-lite"/>
    </source>
</evidence>
<dbReference type="AlphaFoldDB" id="A0AAJ7FCX1"/>
<evidence type="ECO:0000313" key="3">
    <source>
        <dbReference type="Proteomes" id="UP000694920"/>
    </source>
</evidence>
<dbReference type="GeneID" id="107263171"/>
<keyword evidence="2" id="KW-0732">Signal</keyword>